<evidence type="ECO:0000313" key="6">
    <source>
        <dbReference type="Proteomes" id="UP000095651"/>
    </source>
</evidence>
<protein>
    <submittedName>
        <fullName evidence="5">Gluconate kinase</fullName>
        <ecNumber evidence="5">2.7.1.12</ecNumber>
    </submittedName>
</protein>
<comment type="similarity">
    <text evidence="1">Belongs to the FGGY kinase family.</text>
</comment>
<dbReference type="InterPro" id="IPR043129">
    <property type="entry name" value="ATPase_NBD"/>
</dbReference>
<evidence type="ECO:0000256" key="1">
    <source>
        <dbReference type="ARBA" id="ARBA00009156"/>
    </source>
</evidence>
<feature type="domain" description="Carbohydrate kinase FGGY N-terminal" evidence="4">
    <location>
        <begin position="3"/>
        <end position="258"/>
    </location>
</feature>
<dbReference type="InterPro" id="IPR000577">
    <property type="entry name" value="Carb_kinase_FGGY"/>
</dbReference>
<keyword evidence="3 5" id="KW-0418">Kinase</keyword>
<dbReference type="AlphaFoldDB" id="A0A174AM48"/>
<dbReference type="GO" id="GO:0046316">
    <property type="term" value="F:gluconokinase activity"/>
    <property type="evidence" value="ECO:0007669"/>
    <property type="project" value="UniProtKB-EC"/>
</dbReference>
<dbReference type="Gene3D" id="3.30.420.40">
    <property type="match status" value="2"/>
</dbReference>
<dbReference type="PIRSF" id="PIRSF000538">
    <property type="entry name" value="GlpK"/>
    <property type="match status" value="1"/>
</dbReference>
<evidence type="ECO:0000313" key="5">
    <source>
        <dbReference type="EMBL" id="CUN88516.1"/>
    </source>
</evidence>
<dbReference type="EMBL" id="CYZE01000002">
    <property type="protein sequence ID" value="CUN88516.1"/>
    <property type="molecule type" value="Genomic_DNA"/>
</dbReference>
<dbReference type="SUPFAM" id="SSF53067">
    <property type="entry name" value="Actin-like ATPase domain"/>
    <property type="match status" value="2"/>
</dbReference>
<dbReference type="RefSeq" id="WP_055653647.1">
    <property type="nucleotide sequence ID" value="NZ_CABIXC010000002.1"/>
</dbReference>
<evidence type="ECO:0000259" key="4">
    <source>
        <dbReference type="Pfam" id="PF00370"/>
    </source>
</evidence>
<reference evidence="5 6" key="1">
    <citation type="submission" date="2015-09" db="EMBL/GenBank/DDBJ databases">
        <authorList>
            <consortium name="Pathogen Informatics"/>
        </authorList>
    </citation>
    <scope>NUCLEOTIDE SEQUENCE [LARGE SCALE GENOMIC DNA]</scope>
    <source>
        <strain evidence="5 6">2789STDY5608850</strain>
    </source>
</reference>
<accession>A0A174AM48</accession>
<dbReference type="CDD" id="cd07777">
    <property type="entry name" value="ASKHA_NBD_FGGY_SHK"/>
    <property type="match status" value="1"/>
</dbReference>
<dbReference type="EC" id="2.7.1.12" evidence="5"/>
<dbReference type="GO" id="GO:0005975">
    <property type="term" value="P:carbohydrate metabolic process"/>
    <property type="evidence" value="ECO:0007669"/>
    <property type="project" value="InterPro"/>
</dbReference>
<proteinExistence type="inferred from homology"/>
<keyword evidence="2 5" id="KW-0808">Transferase</keyword>
<evidence type="ECO:0000256" key="2">
    <source>
        <dbReference type="ARBA" id="ARBA00022679"/>
    </source>
</evidence>
<dbReference type="InterPro" id="IPR018484">
    <property type="entry name" value="FGGY_N"/>
</dbReference>
<dbReference type="Proteomes" id="UP000095651">
    <property type="component" value="Unassembled WGS sequence"/>
</dbReference>
<dbReference type="Pfam" id="PF00370">
    <property type="entry name" value="FGGY_N"/>
    <property type="match status" value="1"/>
</dbReference>
<organism evidence="5 6">
    <name type="scientific">Hungatella hathewayi</name>
    <dbReference type="NCBI Taxonomy" id="154046"/>
    <lineage>
        <taxon>Bacteria</taxon>
        <taxon>Bacillati</taxon>
        <taxon>Bacillota</taxon>
        <taxon>Clostridia</taxon>
        <taxon>Lachnospirales</taxon>
        <taxon>Lachnospiraceae</taxon>
        <taxon>Hungatella</taxon>
    </lineage>
</organism>
<dbReference type="InterPro" id="IPR050406">
    <property type="entry name" value="FGGY_Carb_Kinase"/>
</dbReference>
<evidence type="ECO:0000256" key="3">
    <source>
        <dbReference type="ARBA" id="ARBA00022777"/>
    </source>
</evidence>
<dbReference type="PANTHER" id="PTHR43095">
    <property type="entry name" value="SUGAR KINASE"/>
    <property type="match status" value="1"/>
</dbReference>
<name>A0A174AM48_9FIRM</name>
<sequence>MISLGIDIGTTSICAVLYDLTEDKIMRSVSAPNSFVNTGSYLQDPDRIVSVVKELYKELMMELKLWTGEHETRKDMTLAGVGISSQMHGILYTDSMGKAATPLYTWKNEDGNKEYRDGLTYARYLTKKTGLPFYTGYGSVTHFYLQETGQIPDNAAAFVGIGDYLAMQLTGSRKAVVHKTMAASFGGCHLEDGRFDLKKLAAAGVDISYYPVVAGAKDLTAGSMKVESETDLPGGGRAVPESVPVLYAVGDNQASFLGAVRDQEHSVSINVGTGSQVSVYSREFNPIAGNDIRPWIGDGYLYVGASLNGGKVYERLAAFFAEVCEKFTGQKTDTYKMMERLAVKKKETGLRAVPTLYGSRKETESGQEAGIYGLNPDNFHPEDFIRSFTAGMARELFSLYSTFPDMVCAGKTQIVASGNGIRKNTLLREDVERVFGLPVIFTDREEEAASGAALYVRRAVIEGGAECR</sequence>
<gene>
    <name evidence="5" type="primary">gntK</name>
    <name evidence="5" type="ORF">ERS852407_01355</name>
</gene>